<evidence type="ECO:0000313" key="2">
    <source>
        <dbReference type="EMBL" id="GMN41326.1"/>
    </source>
</evidence>
<feature type="region of interest" description="Disordered" evidence="1">
    <location>
        <begin position="231"/>
        <end position="253"/>
    </location>
</feature>
<dbReference type="EMBL" id="BTGU01000012">
    <property type="protein sequence ID" value="GMN41326.1"/>
    <property type="molecule type" value="Genomic_DNA"/>
</dbReference>
<name>A0AA88ACF3_FICCA</name>
<evidence type="ECO:0000256" key="1">
    <source>
        <dbReference type="SAM" id="MobiDB-lite"/>
    </source>
</evidence>
<evidence type="ECO:0000313" key="3">
    <source>
        <dbReference type="Proteomes" id="UP001187192"/>
    </source>
</evidence>
<comment type="caution">
    <text evidence="2">The sequence shown here is derived from an EMBL/GenBank/DDBJ whole genome shotgun (WGS) entry which is preliminary data.</text>
</comment>
<sequence>MILLTLASGNDNGNIPREIITLHHNNLTGKIPFQLGSLLGDSELWLGYSGFTSGIPSSFGNYSSEVAFRGWEVKFPLLRTHIAKASLSWRRYRERRLTDDFFKEGLGLQKFCEIADRMDARDRGQESFQDLDSQLQCAFPGRDFKASSTADKHVTEFTTDFTDLVSLLAVVIDDLGIGDGARVLDDGATDGINPVLLLLLGVGDEVHGVGPGGELEGVLLVEDVLGALDGEAGGDGDDAAGPGGTGDGGVLEPEELPLLQDEPAPPPRLYVLALLRQPAAALRSRPELHAAVVVRALRLARRGSPEARHWRSLGRGLGFGLDRKALNGRRSESGT</sequence>
<keyword evidence="3" id="KW-1185">Reference proteome</keyword>
<dbReference type="Proteomes" id="UP001187192">
    <property type="component" value="Unassembled WGS sequence"/>
</dbReference>
<reference evidence="2" key="1">
    <citation type="submission" date="2023-07" db="EMBL/GenBank/DDBJ databases">
        <title>draft genome sequence of fig (Ficus carica).</title>
        <authorList>
            <person name="Takahashi T."/>
            <person name="Nishimura K."/>
        </authorList>
    </citation>
    <scope>NUCLEOTIDE SEQUENCE</scope>
</reference>
<protein>
    <submittedName>
        <fullName evidence="2">Uncharacterized protein</fullName>
    </submittedName>
</protein>
<gene>
    <name evidence="2" type="ORF">TIFTF001_010551</name>
</gene>
<organism evidence="2 3">
    <name type="scientific">Ficus carica</name>
    <name type="common">Common fig</name>
    <dbReference type="NCBI Taxonomy" id="3494"/>
    <lineage>
        <taxon>Eukaryota</taxon>
        <taxon>Viridiplantae</taxon>
        <taxon>Streptophyta</taxon>
        <taxon>Embryophyta</taxon>
        <taxon>Tracheophyta</taxon>
        <taxon>Spermatophyta</taxon>
        <taxon>Magnoliopsida</taxon>
        <taxon>eudicotyledons</taxon>
        <taxon>Gunneridae</taxon>
        <taxon>Pentapetalae</taxon>
        <taxon>rosids</taxon>
        <taxon>fabids</taxon>
        <taxon>Rosales</taxon>
        <taxon>Moraceae</taxon>
        <taxon>Ficeae</taxon>
        <taxon>Ficus</taxon>
    </lineage>
</organism>
<dbReference type="Gene3D" id="3.80.10.10">
    <property type="entry name" value="Ribonuclease Inhibitor"/>
    <property type="match status" value="1"/>
</dbReference>
<dbReference type="InterPro" id="IPR032675">
    <property type="entry name" value="LRR_dom_sf"/>
</dbReference>
<dbReference type="AlphaFoldDB" id="A0AA88ACF3"/>
<proteinExistence type="predicted"/>
<accession>A0AA88ACF3</accession>